<comment type="caution">
    <text evidence="1">The sequence shown here is derived from an EMBL/GenBank/DDBJ whole genome shotgun (WGS) entry which is preliminary data.</text>
</comment>
<dbReference type="AlphaFoldDB" id="A0A7J9GT16"/>
<evidence type="ECO:0000313" key="1">
    <source>
        <dbReference type="EMBL" id="MBA0800224.1"/>
    </source>
</evidence>
<organism evidence="1 2">
    <name type="scientific">Gossypium harknessii</name>
    <dbReference type="NCBI Taxonomy" id="34285"/>
    <lineage>
        <taxon>Eukaryota</taxon>
        <taxon>Viridiplantae</taxon>
        <taxon>Streptophyta</taxon>
        <taxon>Embryophyta</taxon>
        <taxon>Tracheophyta</taxon>
        <taxon>Spermatophyta</taxon>
        <taxon>Magnoliopsida</taxon>
        <taxon>eudicotyledons</taxon>
        <taxon>Gunneridae</taxon>
        <taxon>Pentapetalae</taxon>
        <taxon>rosids</taxon>
        <taxon>malvids</taxon>
        <taxon>Malvales</taxon>
        <taxon>Malvaceae</taxon>
        <taxon>Malvoideae</taxon>
        <taxon>Gossypium</taxon>
    </lineage>
</organism>
<reference evidence="1 2" key="1">
    <citation type="journal article" date="2019" name="Genome Biol. Evol.">
        <title>Insights into the evolution of the New World diploid cottons (Gossypium, subgenus Houzingenia) based on genome sequencing.</title>
        <authorList>
            <person name="Grover C.E."/>
            <person name="Arick M.A. 2nd"/>
            <person name="Thrash A."/>
            <person name="Conover J.L."/>
            <person name="Sanders W.S."/>
            <person name="Peterson D.G."/>
            <person name="Frelichowski J.E."/>
            <person name="Scheffler J.A."/>
            <person name="Scheffler B.E."/>
            <person name="Wendel J.F."/>
        </authorList>
    </citation>
    <scope>NUCLEOTIDE SEQUENCE [LARGE SCALE GENOMIC DNA]</scope>
    <source>
        <strain evidence="1">0</strain>
        <tissue evidence="1">Leaf</tissue>
    </source>
</reference>
<proteinExistence type="predicted"/>
<evidence type="ECO:0000313" key="2">
    <source>
        <dbReference type="Proteomes" id="UP000593560"/>
    </source>
</evidence>
<dbReference type="EMBL" id="JABFAD010000006">
    <property type="protein sequence ID" value="MBA0800224.1"/>
    <property type="molecule type" value="Genomic_DNA"/>
</dbReference>
<protein>
    <submittedName>
        <fullName evidence="1">Uncharacterized protein</fullName>
    </submittedName>
</protein>
<sequence>MIWLTFRKRKKKRRPLES</sequence>
<dbReference type="Proteomes" id="UP000593560">
    <property type="component" value="Unassembled WGS sequence"/>
</dbReference>
<accession>A0A7J9GT16</accession>
<name>A0A7J9GT16_9ROSI</name>
<gene>
    <name evidence="1" type="ORF">Gohar_010672</name>
</gene>
<keyword evidence="2" id="KW-1185">Reference proteome</keyword>